<reference evidence="4" key="1">
    <citation type="submission" date="2023-08" db="EMBL/GenBank/DDBJ databases">
        <title>Complete genome sequence of Shewanella oncorhynchi Z-P2, a siderophore putrebactin-producing bacterium.</title>
        <authorList>
            <person name="Zhang Y."/>
        </authorList>
    </citation>
    <scope>NUCLEOTIDE SEQUENCE</scope>
    <source>
        <strain evidence="4">Z-P2</strain>
    </source>
</reference>
<organism evidence="4">
    <name type="scientific">Shewanella oncorhynchi</name>
    <dbReference type="NCBI Taxonomy" id="2726434"/>
    <lineage>
        <taxon>Bacteria</taxon>
        <taxon>Pseudomonadati</taxon>
        <taxon>Pseudomonadota</taxon>
        <taxon>Gammaproteobacteria</taxon>
        <taxon>Alteromonadales</taxon>
        <taxon>Shewanellaceae</taxon>
        <taxon>Shewanella</taxon>
    </lineage>
</organism>
<keyword evidence="1 2" id="KW-0238">DNA-binding</keyword>
<dbReference type="GO" id="GO:0003677">
    <property type="term" value="F:DNA binding"/>
    <property type="evidence" value="ECO:0007669"/>
    <property type="project" value="UniProtKB-UniRule"/>
</dbReference>
<feature type="domain" description="HTH tetR-type" evidence="3">
    <location>
        <begin position="13"/>
        <end position="73"/>
    </location>
</feature>
<evidence type="ECO:0000256" key="1">
    <source>
        <dbReference type="ARBA" id="ARBA00023125"/>
    </source>
</evidence>
<dbReference type="PANTHER" id="PTHR43479:SF7">
    <property type="entry name" value="TETR-FAMILY TRANSCRIPTIONAL REGULATOR"/>
    <property type="match status" value="1"/>
</dbReference>
<evidence type="ECO:0000256" key="2">
    <source>
        <dbReference type="PROSITE-ProRule" id="PRU00335"/>
    </source>
</evidence>
<dbReference type="PANTHER" id="PTHR43479">
    <property type="entry name" value="ACREF/ENVCD OPERON REPRESSOR-RELATED"/>
    <property type="match status" value="1"/>
</dbReference>
<evidence type="ECO:0000313" key="4">
    <source>
        <dbReference type="EMBL" id="WMB72785.1"/>
    </source>
</evidence>
<proteinExistence type="predicted"/>
<dbReference type="InterPro" id="IPR050624">
    <property type="entry name" value="HTH-type_Tx_Regulator"/>
</dbReference>
<dbReference type="Proteomes" id="UP001236800">
    <property type="component" value="Chromosome"/>
</dbReference>
<gene>
    <name evidence="4" type="ORF">RA178_20665</name>
</gene>
<dbReference type="KEGG" id="sog:RA178_20665"/>
<dbReference type="InterPro" id="IPR009057">
    <property type="entry name" value="Homeodomain-like_sf"/>
</dbReference>
<dbReference type="InterPro" id="IPR001647">
    <property type="entry name" value="HTH_TetR"/>
</dbReference>
<dbReference type="SUPFAM" id="SSF46689">
    <property type="entry name" value="Homeodomain-like"/>
    <property type="match status" value="1"/>
</dbReference>
<dbReference type="AlphaFoldDB" id="A0AA50KD36"/>
<accession>A0AA50KD36</accession>
<dbReference type="GeneID" id="301341649"/>
<sequence length="210" mass="24152">MHTKPHMRIKQSPRAMLKVLHVFKEMLKQQDYRDIAVADIAHKADVGRTTFYRYFKRKLDILIALHQNIFEDIFADLQSTEDWLSTNTPPSLEKLLITFSRNSMFRRSMSFRLGSDLDAATKQLQTKLVQHIENKLINTFNTDEFIIPSYTLAHSIAALYLSQIQQLIASPTPCPIQQAKYLHLLTRGMIVAALTTTNSSEPHTRTNGNH</sequence>
<dbReference type="EMBL" id="CP132914">
    <property type="protein sequence ID" value="WMB72785.1"/>
    <property type="molecule type" value="Genomic_DNA"/>
</dbReference>
<dbReference type="Pfam" id="PF00440">
    <property type="entry name" value="TetR_N"/>
    <property type="match status" value="1"/>
</dbReference>
<name>A0AA50KD36_9GAMM</name>
<evidence type="ECO:0000259" key="3">
    <source>
        <dbReference type="PROSITE" id="PS50977"/>
    </source>
</evidence>
<dbReference type="Gene3D" id="1.10.357.10">
    <property type="entry name" value="Tetracycline Repressor, domain 2"/>
    <property type="match status" value="1"/>
</dbReference>
<feature type="DNA-binding region" description="H-T-H motif" evidence="2">
    <location>
        <begin position="36"/>
        <end position="55"/>
    </location>
</feature>
<dbReference type="RefSeq" id="WP_263186314.1">
    <property type="nucleotide sequence ID" value="NZ_CP132914.1"/>
</dbReference>
<protein>
    <submittedName>
        <fullName evidence="4">TetR/AcrR family transcriptional regulator</fullName>
    </submittedName>
</protein>
<dbReference type="PROSITE" id="PS50977">
    <property type="entry name" value="HTH_TETR_2"/>
    <property type="match status" value="1"/>
</dbReference>